<evidence type="ECO:0000256" key="1">
    <source>
        <dbReference type="SAM" id="MobiDB-lite"/>
    </source>
</evidence>
<dbReference type="AlphaFoldDB" id="A0A6A5WQ17"/>
<keyword evidence="4" id="KW-1185">Reference proteome</keyword>
<dbReference type="Proteomes" id="UP000799779">
    <property type="component" value="Unassembled WGS sequence"/>
</dbReference>
<evidence type="ECO:0000313" key="4">
    <source>
        <dbReference type="Proteomes" id="UP000799779"/>
    </source>
</evidence>
<protein>
    <submittedName>
        <fullName evidence="3">Uncharacterized protein</fullName>
    </submittedName>
</protein>
<feature type="region of interest" description="Disordered" evidence="1">
    <location>
        <begin position="96"/>
        <end position="118"/>
    </location>
</feature>
<accession>A0A6A5WQ17</accession>
<feature type="chain" id="PRO_5025422319" evidence="2">
    <location>
        <begin position="19"/>
        <end position="170"/>
    </location>
</feature>
<dbReference type="EMBL" id="ML977569">
    <property type="protein sequence ID" value="KAF2003963.1"/>
    <property type="molecule type" value="Genomic_DNA"/>
</dbReference>
<organism evidence="3 4">
    <name type="scientific">Amniculicola lignicola CBS 123094</name>
    <dbReference type="NCBI Taxonomy" id="1392246"/>
    <lineage>
        <taxon>Eukaryota</taxon>
        <taxon>Fungi</taxon>
        <taxon>Dikarya</taxon>
        <taxon>Ascomycota</taxon>
        <taxon>Pezizomycotina</taxon>
        <taxon>Dothideomycetes</taxon>
        <taxon>Pleosporomycetidae</taxon>
        <taxon>Pleosporales</taxon>
        <taxon>Amniculicolaceae</taxon>
        <taxon>Amniculicola</taxon>
    </lineage>
</organism>
<keyword evidence="2" id="KW-0732">Signal</keyword>
<sequence length="170" mass="19298">MLHIILWCRFLLDSRTLSKAVFAVARQPHLTWLHPVFLASDLRTYLGMSQNFKQSHCQSIGHLSRSSHLSTPSQTPSATPPSYLALSIPIQHPPPLPSRPQSLTIQSHPHHPNFTSSPLPSCHPTPWTQFFAFSTVRSHACRGNEWDIYAGVGRRRHAHHRSCHRRRAGQ</sequence>
<name>A0A6A5WQ17_9PLEO</name>
<reference evidence="3" key="1">
    <citation type="journal article" date="2020" name="Stud. Mycol.">
        <title>101 Dothideomycetes genomes: a test case for predicting lifestyles and emergence of pathogens.</title>
        <authorList>
            <person name="Haridas S."/>
            <person name="Albert R."/>
            <person name="Binder M."/>
            <person name="Bloem J."/>
            <person name="Labutti K."/>
            <person name="Salamov A."/>
            <person name="Andreopoulos B."/>
            <person name="Baker S."/>
            <person name="Barry K."/>
            <person name="Bills G."/>
            <person name="Bluhm B."/>
            <person name="Cannon C."/>
            <person name="Castanera R."/>
            <person name="Culley D."/>
            <person name="Daum C."/>
            <person name="Ezra D."/>
            <person name="Gonzalez J."/>
            <person name="Henrissat B."/>
            <person name="Kuo A."/>
            <person name="Liang C."/>
            <person name="Lipzen A."/>
            <person name="Lutzoni F."/>
            <person name="Magnuson J."/>
            <person name="Mondo S."/>
            <person name="Nolan M."/>
            <person name="Ohm R."/>
            <person name="Pangilinan J."/>
            <person name="Park H.-J."/>
            <person name="Ramirez L."/>
            <person name="Alfaro M."/>
            <person name="Sun H."/>
            <person name="Tritt A."/>
            <person name="Yoshinaga Y."/>
            <person name="Zwiers L.-H."/>
            <person name="Turgeon B."/>
            <person name="Goodwin S."/>
            <person name="Spatafora J."/>
            <person name="Crous P."/>
            <person name="Grigoriev I."/>
        </authorList>
    </citation>
    <scope>NUCLEOTIDE SEQUENCE</scope>
    <source>
        <strain evidence="3">CBS 123094</strain>
    </source>
</reference>
<evidence type="ECO:0000313" key="3">
    <source>
        <dbReference type="EMBL" id="KAF2003963.1"/>
    </source>
</evidence>
<gene>
    <name evidence="3" type="ORF">P154DRAFT_63758</name>
</gene>
<proteinExistence type="predicted"/>
<feature type="signal peptide" evidence="2">
    <location>
        <begin position="1"/>
        <end position="18"/>
    </location>
</feature>
<evidence type="ECO:0000256" key="2">
    <source>
        <dbReference type="SAM" id="SignalP"/>
    </source>
</evidence>
<feature type="compositionally biased region" description="Polar residues" evidence="1">
    <location>
        <begin position="99"/>
        <end position="118"/>
    </location>
</feature>